<gene>
    <name evidence="1" type="ORF">Sjap_005787</name>
</gene>
<organism evidence="1 2">
    <name type="scientific">Stephania japonica</name>
    <dbReference type="NCBI Taxonomy" id="461633"/>
    <lineage>
        <taxon>Eukaryota</taxon>
        <taxon>Viridiplantae</taxon>
        <taxon>Streptophyta</taxon>
        <taxon>Embryophyta</taxon>
        <taxon>Tracheophyta</taxon>
        <taxon>Spermatophyta</taxon>
        <taxon>Magnoliopsida</taxon>
        <taxon>Ranunculales</taxon>
        <taxon>Menispermaceae</taxon>
        <taxon>Menispermoideae</taxon>
        <taxon>Cissampelideae</taxon>
        <taxon>Stephania</taxon>
    </lineage>
</organism>
<evidence type="ECO:0000313" key="1">
    <source>
        <dbReference type="EMBL" id="KAK9145884.1"/>
    </source>
</evidence>
<protein>
    <submittedName>
        <fullName evidence="1">Uncharacterized protein</fullName>
    </submittedName>
</protein>
<accession>A0AAP0PKF8</accession>
<name>A0AAP0PKF8_9MAGN</name>
<keyword evidence="2" id="KW-1185">Reference proteome</keyword>
<dbReference type="Proteomes" id="UP001417504">
    <property type="component" value="Unassembled WGS sequence"/>
</dbReference>
<reference evidence="1 2" key="1">
    <citation type="submission" date="2024-01" db="EMBL/GenBank/DDBJ databases">
        <title>Genome assemblies of Stephania.</title>
        <authorList>
            <person name="Yang L."/>
        </authorList>
    </citation>
    <scope>NUCLEOTIDE SEQUENCE [LARGE SCALE GENOMIC DNA]</scope>
    <source>
        <strain evidence="1">QJT</strain>
        <tissue evidence="1">Leaf</tissue>
    </source>
</reference>
<proteinExistence type="predicted"/>
<dbReference type="AlphaFoldDB" id="A0AAP0PKF8"/>
<evidence type="ECO:0000313" key="2">
    <source>
        <dbReference type="Proteomes" id="UP001417504"/>
    </source>
</evidence>
<dbReference type="EMBL" id="JBBNAE010000002">
    <property type="protein sequence ID" value="KAK9145884.1"/>
    <property type="molecule type" value="Genomic_DNA"/>
</dbReference>
<comment type="caution">
    <text evidence="1">The sequence shown here is derived from an EMBL/GenBank/DDBJ whole genome shotgun (WGS) entry which is preliminary data.</text>
</comment>
<sequence length="63" mass="7245">MVRLVDVFTREIVKLVDVFTKRVVKPVISSPGVHLQLVVVELVYVVHQGLVDVFTRDWLIWTG</sequence>